<dbReference type="Pfam" id="PF01975">
    <property type="entry name" value="SurE"/>
    <property type="match status" value="1"/>
</dbReference>
<proteinExistence type="inferred from homology"/>
<comment type="similarity">
    <text evidence="4 9">Belongs to the SurE nucleotidase family.</text>
</comment>
<dbReference type="GO" id="GO:0004309">
    <property type="term" value="F:exopolyphosphatase activity"/>
    <property type="evidence" value="ECO:0007669"/>
    <property type="project" value="TreeGrafter"/>
</dbReference>
<keyword evidence="7 9" id="KW-0547">Nucleotide-binding</keyword>
<comment type="function">
    <text evidence="9">Nucleotidase that shows phosphatase activity on nucleoside 5'-monophosphates.</text>
</comment>
<dbReference type="GO" id="GO:0008253">
    <property type="term" value="F:5'-nucleotidase activity"/>
    <property type="evidence" value="ECO:0007669"/>
    <property type="project" value="UniProtKB-UniRule"/>
</dbReference>
<evidence type="ECO:0000256" key="1">
    <source>
        <dbReference type="ARBA" id="ARBA00000815"/>
    </source>
</evidence>
<evidence type="ECO:0000313" key="12">
    <source>
        <dbReference type="Proteomes" id="UP000014400"/>
    </source>
</evidence>
<dbReference type="PANTHER" id="PTHR30457:SF12">
    <property type="entry name" value="5'_3'-NUCLEOTIDASE SURE"/>
    <property type="match status" value="1"/>
</dbReference>
<keyword evidence="5 9" id="KW-0963">Cytoplasm</keyword>
<dbReference type="eggNOG" id="COG0496">
    <property type="taxonomic scope" value="Bacteria"/>
</dbReference>
<comment type="cofactor">
    <cofactor evidence="2">
        <name>Mg(2+)</name>
        <dbReference type="ChEBI" id="CHEBI:18420"/>
    </cofactor>
</comment>
<feature type="binding site" evidence="9">
    <location>
        <position position="8"/>
    </location>
    <ligand>
        <name>a divalent metal cation</name>
        <dbReference type="ChEBI" id="CHEBI:60240"/>
    </ligand>
</feature>
<evidence type="ECO:0000259" key="10">
    <source>
        <dbReference type="Pfam" id="PF01975"/>
    </source>
</evidence>
<evidence type="ECO:0000256" key="6">
    <source>
        <dbReference type="ARBA" id="ARBA00022723"/>
    </source>
</evidence>
<evidence type="ECO:0000256" key="4">
    <source>
        <dbReference type="ARBA" id="ARBA00011062"/>
    </source>
</evidence>
<evidence type="ECO:0000256" key="9">
    <source>
        <dbReference type="HAMAP-Rule" id="MF_00060"/>
    </source>
</evidence>
<sequence length="265" mass="28235">MNILISNDDGYRAPGIEALARAMRRFGRVTIVAPDHNHSGASNSLTLNRPLTVEHMQGTDLYVLSGTPSDCVHVALTGLLDEKPDLVVSGINCGANMGDDTMYSGTVAAAIEGYLFGVPSIAFSQIDKGWAELESAAKVASAVVERFIERRDAEIEAGKTADEPVLLNVNIPNMPFESLRGILGTRLGRRSSAEPVIAEMSPRGFPIYWLGAAGKPIDAAEGTDFWATSHGYVSVTPLQVDLTSFKQVEAASRWVGGAFAAQADL</sequence>
<dbReference type="InterPro" id="IPR036523">
    <property type="entry name" value="SurE-like_sf"/>
</dbReference>
<keyword evidence="8 9" id="KW-0378">Hydrolase</keyword>
<dbReference type="GO" id="GO:0000166">
    <property type="term" value="F:nucleotide binding"/>
    <property type="evidence" value="ECO:0007669"/>
    <property type="project" value="UniProtKB-KW"/>
</dbReference>
<organism evidence="11 12">
    <name type="scientific">Sutterella wadsworthensis HGA0223</name>
    <dbReference type="NCBI Taxonomy" id="1203554"/>
    <lineage>
        <taxon>Bacteria</taxon>
        <taxon>Pseudomonadati</taxon>
        <taxon>Pseudomonadota</taxon>
        <taxon>Betaproteobacteria</taxon>
        <taxon>Burkholderiales</taxon>
        <taxon>Sutterellaceae</taxon>
        <taxon>Sutterella</taxon>
    </lineage>
</organism>
<gene>
    <name evidence="9" type="primary">surE</name>
    <name evidence="11" type="ORF">HMPREF1476_01913</name>
</gene>
<dbReference type="GeneID" id="64060306"/>
<reference evidence="11 12" key="1">
    <citation type="submission" date="2013-04" db="EMBL/GenBank/DDBJ databases">
        <title>The Genome Sequence of Sutterella wadsworthensis HGA0223.</title>
        <authorList>
            <consortium name="The Broad Institute Genomics Platform"/>
            <person name="Earl A."/>
            <person name="Ward D."/>
            <person name="Feldgarden M."/>
            <person name="Gevers D."/>
            <person name="Schmidt T.M."/>
            <person name="Dover J."/>
            <person name="Dai D."/>
            <person name="Walker B."/>
            <person name="Young S."/>
            <person name="Zeng Q."/>
            <person name="Gargeya S."/>
            <person name="Fitzgerald M."/>
            <person name="Haas B."/>
            <person name="Abouelleil A."/>
            <person name="Allen A.W."/>
            <person name="Alvarado L."/>
            <person name="Arachchi H.M."/>
            <person name="Berlin A.M."/>
            <person name="Chapman S.B."/>
            <person name="Gainer-Dewar J."/>
            <person name="Goldberg J."/>
            <person name="Griggs A."/>
            <person name="Gujja S."/>
            <person name="Hansen M."/>
            <person name="Howarth C."/>
            <person name="Imamovic A."/>
            <person name="Ireland A."/>
            <person name="Larimer J."/>
            <person name="McCowan C."/>
            <person name="Murphy C."/>
            <person name="Pearson M."/>
            <person name="Poon T.W."/>
            <person name="Priest M."/>
            <person name="Roberts A."/>
            <person name="Saif S."/>
            <person name="Shea T."/>
            <person name="Sisk P."/>
            <person name="Sykes S."/>
            <person name="Wortman J."/>
            <person name="Nusbaum C."/>
            <person name="Birren B."/>
        </authorList>
    </citation>
    <scope>NUCLEOTIDE SEQUENCE [LARGE SCALE GENOMIC DNA]</scope>
    <source>
        <strain evidence="11 12">HGA0223</strain>
    </source>
</reference>
<comment type="caution">
    <text evidence="11">The sequence shown here is derived from an EMBL/GenBank/DDBJ whole genome shotgun (WGS) entry which is preliminary data.</text>
</comment>
<feature type="binding site" evidence="9">
    <location>
        <position position="39"/>
    </location>
    <ligand>
        <name>a divalent metal cation</name>
        <dbReference type="ChEBI" id="CHEBI:60240"/>
    </ligand>
</feature>
<dbReference type="HAMAP" id="MF_00060">
    <property type="entry name" value="SurE"/>
    <property type="match status" value="1"/>
</dbReference>
<evidence type="ECO:0000256" key="7">
    <source>
        <dbReference type="ARBA" id="ARBA00022741"/>
    </source>
</evidence>
<dbReference type="PATRIC" id="fig|1203554.3.peg.1997"/>
<dbReference type="EC" id="3.1.3.5" evidence="9"/>
<protein>
    <recommendedName>
        <fullName evidence="9">5'-nucleotidase SurE</fullName>
        <ecNumber evidence="9">3.1.3.5</ecNumber>
    </recommendedName>
    <alternativeName>
        <fullName evidence="9">Nucleoside 5'-monophosphate phosphohydrolase</fullName>
    </alternativeName>
</protein>
<dbReference type="Proteomes" id="UP000014400">
    <property type="component" value="Unassembled WGS sequence"/>
</dbReference>
<dbReference type="SUPFAM" id="SSF64167">
    <property type="entry name" value="SurE-like"/>
    <property type="match status" value="1"/>
</dbReference>
<dbReference type="Gene3D" id="3.40.1210.10">
    <property type="entry name" value="Survival protein SurE-like phosphatase/nucleotidase"/>
    <property type="match status" value="1"/>
</dbReference>
<accession>S3BCQ4</accession>
<dbReference type="STRING" id="1203554.HMPREF1476_01913"/>
<feature type="binding site" evidence="9">
    <location>
        <position position="9"/>
    </location>
    <ligand>
        <name>a divalent metal cation</name>
        <dbReference type="ChEBI" id="CHEBI:60240"/>
    </ligand>
</feature>
<dbReference type="GO" id="GO:0005737">
    <property type="term" value="C:cytoplasm"/>
    <property type="evidence" value="ECO:0007669"/>
    <property type="project" value="UniProtKB-SubCell"/>
</dbReference>
<dbReference type="GO" id="GO:0008254">
    <property type="term" value="F:3'-nucleotidase activity"/>
    <property type="evidence" value="ECO:0007669"/>
    <property type="project" value="TreeGrafter"/>
</dbReference>
<dbReference type="InterPro" id="IPR030048">
    <property type="entry name" value="SurE"/>
</dbReference>
<comment type="cofactor">
    <cofactor evidence="9">
        <name>a divalent metal cation</name>
        <dbReference type="ChEBI" id="CHEBI:60240"/>
    </cofactor>
    <text evidence="9">Binds 1 divalent metal cation per subunit.</text>
</comment>
<feature type="domain" description="Survival protein SurE-like phosphatase/nucleotidase" evidence="10">
    <location>
        <begin position="3"/>
        <end position="192"/>
    </location>
</feature>
<name>S3BCQ4_9BURK</name>
<evidence type="ECO:0000256" key="8">
    <source>
        <dbReference type="ARBA" id="ARBA00022801"/>
    </source>
</evidence>
<dbReference type="NCBIfam" id="NF001489">
    <property type="entry name" value="PRK00346.1-3"/>
    <property type="match status" value="1"/>
</dbReference>
<dbReference type="AlphaFoldDB" id="S3BCQ4"/>
<dbReference type="FunFam" id="3.40.1210.10:FF:000001">
    <property type="entry name" value="5'/3'-nucleotidase SurE"/>
    <property type="match status" value="1"/>
</dbReference>
<comment type="subcellular location">
    <subcellularLocation>
        <location evidence="3 9">Cytoplasm</location>
    </subcellularLocation>
</comment>
<keyword evidence="12" id="KW-1185">Reference proteome</keyword>
<evidence type="ECO:0000256" key="3">
    <source>
        <dbReference type="ARBA" id="ARBA00004496"/>
    </source>
</evidence>
<dbReference type="InterPro" id="IPR002828">
    <property type="entry name" value="SurE-like_Pase/nucleotidase"/>
</dbReference>
<comment type="catalytic activity">
    <reaction evidence="1 9">
        <text>a ribonucleoside 5'-phosphate + H2O = a ribonucleoside + phosphate</text>
        <dbReference type="Rhea" id="RHEA:12484"/>
        <dbReference type="ChEBI" id="CHEBI:15377"/>
        <dbReference type="ChEBI" id="CHEBI:18254"/>
        <dbReference type="ChEBI" id="CHEBI:43474"/>
        <dbReference type="ChEBI" id="CHEBI:58043"/>
        <dbReference type="EC" id="3.1.3.5"/>
    </reaction>
</comment>
<feature type="binding site" evidence="9">
    <location>
        <position position="92"/>
    </location>
    <ligand>
        <name>a divalent metal cation</name>
        <dbReference type="ChEBI" id="CHEBI:60240"/>
    </ligand>
</feature>
<evidence type="ECO:0000256" key="5">
    <source>
        <dbReference type="ARBA" id="ARBA00022490"/>
    </source>
</evidence>
<keyword evidence="6 9" id="KW-0479">Metal-binding</keyword>
<dbReference type="GO" id="GO:0046872">
    <property type="term" value="F:metal ion binding"/>
    <property type="evidence" value="ECO:0007669"/>
    <property type="project" value="UniProtKB-UniRule"/>
</dbReference>
<dbReference type="NCBIfam" id="NF001490">
    <property type="entry name" value="PRK00346.1-4"/>
    <property type="match status" value="1"/>
</dbReference>
<dbReference type="HOGENOM" id="CLU_045192_1_2_4"/>
<evidence type="ECO:0000313" key="11">
    <source>
        <dbReference type="EMBL" id="EPD98206.1"/>
    </source>
</evidence>
<dbReference type="RefSeq" id="WP_005430557.1">
    <property type="nucleotide sequence ID" value="NZ_KE150480.1"/>
</dbReference>
<dbReference type="PANTHER" id="PTHR30457">
    <property type="entry name" value="5'-NUCLEOTIDASE SURE"/>
    <property type="match status" value="1"/>
</dbReference>
<dbReference type="EMBL" id="ATCF01000027">
    <property type="protein sequence ID" value="EPD98206.1"/>
    <property type="molecule type" value="Genomic_DNA"/>
</dbReference>
<dbReference type="NCBIfam" id="TIGR00087">
    <property type="entry name" value="surE"/>
    <property type="match status" value="1"/>
</dbReference>
<evidence type="ECO:0000256" key="2">
    <source>
        <dbReference type="ARBA" id="ARBA00001946"/>
    </source>
</evidence>